<name>A0A380JLU8_STASA</name>
<keyword evidence="1" id="KW-0175">Coiled coil</keyword>
<evidence type="ECO:0000259" key="2">
    <source>
        <dbReference type="Pfam" id="PF04230"/>
    </source>
</evidence>
<accession>A0A380JLU8</accession>
<evidence type="ECO:0000313" key="4">
    <source>
        <dbReference type="Proteomes" id="UP000254707"/>
    </source>
</evidence>
<organism evidence="3 4">
    <name type="scientific">Staphylococcus saprophyticus</name>
    <dbReference type="NCBI Taxonomy" id="29385"/>
    <lineage>
        <taxon>Bacteria</taxon>
        <taxon>Bacillati</taxon>
        <taxon>Bacillota</taxon>
        <taxon>Bacilli</taxon>
        <taxon>Bacillales</taxon>
        <taxon>Staphylococcaceae</taxon>
        <taxon>Staphylococcus</taxon>
    </lineage>
</organism>
<evidence type="ECO:0000256" key="1">
    <source>
        <dbReference type="SAM" id="Coils"/>
    </source>
</evidence>
<evidence type="ECO:0000313" key="3">
    <source>
        <dbReference type="EMBL" id="SUN43950.1"/>
    </source>
</evidence>
<dbReference type="InterPro" id="IPR007345">
    <property type="entry name" value="Polysacch_pyruvyl_Trfase"/>
</dbReference>
<dbReference type="Pfam" id="PF04230">
    <property type="entry name" value="PS_pyruv_trans"/>
    <property type="match status" value="1"/>
</dbReference>
<dbReference type="Proteomes" id="UP000254707">
    <property type="component" value="Unassembled WGS sequence"/>
</dbReference>
<dbReference type="AlphaFoldDB" id="A0A380JLU8"/>
<gene>
    <name evidence="3" type="ORF">NCTC7688_02842</name>
</gene>
<feature type="coiled-coil region" evidence="1">
    <location>
        <begin position="430"/>
        <end position="468"/>
    </location>
</feature>
<reference evidence="3 4" key="1">
    <citation type="submission" date="2018-06" db="EMBL/GenBank/DDBJ databases">
        <authorList>
            <consortium name="Pathogen Informatics"/>
            <person name="Doyle S."/>
        </authorList>
    </citation>
    <scope>NUCLEOTIDE SEQUENCE [LARGE SCALE GENOMIC DNA]</scope>
    <source>
        <strain evidence="3 4">NCTC7688</strain>
    </source>
</reference>
<dbReference type="GO" id="GO:0016740">
    <property type="term" value="F:transferase activity"/>
    <property type="evidence" value="ECO:0007669"/>
    <property type="project" value="UniProtKB-KW"/>
</dbReference>
<protein>
    <submittedName>
        <fullName evidence="3">Polysaccharide pyruvyl transferase CsaB</fullName>
    </submittedName>
</protein>
<keyword evidence="3" id="KW-0808">Transferase</keyword>
<sequence length="489" mass="56910">MVEYCKYELKIFKEELIMKRYLIRSGIAPTEIKKAEEMILQNLIGGNIGNLIYAYSIYRNLMTEDVEIVPDKYRIDEKDADMINKYYDAYIIPLADAFRETFVENLKKYTKLFEKLTIPVIIIGVGVKAPINKRIKDGFSFDKEVTEFVKAVLKRSNMIGVRGQITADYLSYLGFVEGVDHTVIGCPSMYTFGRDLKIKDLNLTNNSTIALNSSKLSPEHVLKFITNVSNDYPDYYFIPQWMKEFQMTYVGNEKLGENTAFYPNSIEDRYYKENRVRFPLNAKSWINFMEQMDLAVGARLHGNITATIAGTPSLLLTKDARMKELAEYHNLTHLSEEELKEDVKLEEVINQLDFHSPEKVQAQNFDHFIYFLEKNGLDHIYNYDYYKYPPLDKKIDAIDLPEMLTPINALEPIEISNRLINYTKLEAQRKTKLKKENKSLSQKVVQQRKEIKKDKEKINKLNGQLQRKAVKMGIKFGDSLAVAKKRFKK</sequence>
<dbReference type="EMBL" id="UHED01000003">
    <property type="protein sequence ID" value="SUN43950.1"/>
    <property type="molecule type" value="Genomic_DNA"/>
</dbReference>
<feature type="domain" description="Polysaccharide pyruvyl transferase" evidence="2">
    <location>
        <begin position="47"/>
        <end position="316"/>
    </location>
</feature>
<proteinExistence type="predicted"/>